<evidence type="ECO:0000256" key="2">
    <source>
        <dbReference type="SAM" id="Phobius"/>
    </source>
</evidence>
<dbReference type="InterPro" id="IPR000983">
    <property type="entry name" value="Bac_GSPG_pilin"/>
</dbReference>
<keyword evidence="2" id="KW-1133">Transmembrane helix</keyword>
<dbReference type="InterPro" id="IPR045584">
    <property type="entry name" value="Pilin-like"/>
</dbReference>
<dbReference type="GO" id="GO:0015628">
    <property type="term" value="P:protein secretion by the type II secretion system"/>
    <property type="evidence" value="ECO:0007669"/>
    <property type="project" value="InterPro"/>
</dbReference>
<keyword evidence="2" id="KW-0812">Transmembrane</keyword>
<dbReference type="PRINTS" id="PR00813">
    <property type="entry name" value="BCTERIALGSPG"/>
</dbReference>
<reference evidence="3 4" key="1">
    <citation type="submission" date="2020-04" db="EMBL/GenBank/DDBJ databases">
        <authorList>
            <person name="De Canck E."/>
        </authorList>
    </citation>
    <scope>NUCLEOTIDE SEQUENCE [LARGE SCALE GENOMIC DNA]</scope>
    <source>
        <strain evidence="3 4">LMG 28138</strain>
    </source>
</reference>
<keyword evidence="4" id="KW-1185">Reference proteome</keyword>
<evidence type="ECO:0000313" key="3">
    <source>
        <dbReference type="EMBL" id="CAB3776234.1"/>
    </source>
</evidence>
<proteinExistence type="predicted"/>
<dbReference type="Gene3D" id="3.30.700.10">
    <property type="entry name" value="Glycoprotein, Type 4 Pilin"/>
    <property type="match status" value="1"/>
</dbReference>
<evidence type="ECO:0000256" key="1">
    <source>
        <dbReference type="ARBA" id="ARBA00022481"/>
    </source>
</evidence>
<dbReference type="SUPFAM" id="SSF54523">
    <property type="entry name" value="Pili subunits"/>
    <property type="match status" value="1"/>
</dbReference>
<dbReference type="PROSITE" id="PS00409">
    <property type="entry name" value="PROKAR_NTER_METHYL"/>
    <property type="match status" value="1"/>
</dbReference>
<keyword evidence="1" id="KW-0488">Methylation</keyword>
<dbReference type="Proteomes" id="UP000494115">
    <property type="component" value="Unassembled WGS sequence"/>
</dbReference>
<dbReference type="NCBIfam" id="TIGR02532">
    <property type="entry name" value="IV_pilin_GFxxxE"/>
    <property type="match status" value="1"/>
</dbReference>
<protein>
    <recommendedName>
        <fullName evidence="5">Type II secretion system protein G</fullName>
    </recommendedName>
</protein>
<dbReference type="RefSeq" id="WP_425511363.1">
    <property type="nucleotide sequence ID" value="NZ_CADIKM010000001.1"/>
</dbReference>
<dbReference type="Pfam" id="PF07963">
    <property type="entry name" value="N_methyl"/>
    <property type="match status" value="1"/>
</dbReference>
<sequence length="145" mass="16123">MTRMITRDAPRRRRSRGFTLIELLVVLAIMATLLTLVVPRYLKQTDKAAETVLKHNLMTMRDAIDKFHADHARFPASLDELVGKAYLRQIPLDPITARADTWQIVAPSADESRAMNDAAADEQSVFDVRSGAGGEGHDGTPFADY</sequence>
<evidence type="ECO:0008006" key="5">
    <source>
        <dbReference type="Google" id="ProtNLM"/>
    </source>
</evidence>
<feature type="transmembrane region" description="Helical" evidence="2">
    <location>
        <begin position="20"/>
        <end position="42"/>
    </location>
</feature>
<gene>
    <name evidence="3" type="ORF">LMG28138_00109</name>
</gene>
<dbReference type="GO" id="GO:0015627">
    <property type="term" value="C:type II protein secretion system complex"/>
    <property type="evidence" value="ECO:0007669"/>
    <property type="project" value="InterPro"/>
</dbReference>
<name>A0A6S7AXD3_9BURK</name>
<keyword evidence="2" id="KW-0472">Membrane</keyword>
<dbReference type="PANTHER" id="PTHR30093:SF47">
    <property type="entry name" value="TYPE IV PILUS NON-CORE MINOR PILIN PILE"/>
    <property type="match status" value="1"/>
</dbReference>
<dbReference type="EMBL" id="CADIKM010000001">
    <property type="protein sequence ID" value="CAB3776234.1"/>
    <property type="molecule type" value="Genomic_DNA"/>
</dbReference>
<organism evidence="3 4">
    <name type="scientific">Pararobbsia alpina</name>
    <dbReference type="NCBI Taxonomy" id="621374"/>
    <lineage>
        <taxon>Bacteria</taxon>
        <taxon>Pseudomonadati</taxon>
        <taxon>Pseudomonadota</taxon>
        <taxon>Betaproteobacteria</taxon>
        <taxon>Burkholderiales</taxon>
        <taxon>Burkholderiaceae</taxon>
        <taxon>Pararobbsia</taxon>
    </lineage>
</organism>
<dbReference type="InterPro" id="IPR012902">
    <property type="entry name" value="N_methyl_site"/>
</dbReference>
<dbReference type="AlphaFoldDB" id="A0A6S7AXD3"/>
<evidence type="ECO:0000313" key="4">
    <source>
        <dbReference type="Proteomes" id="UP000494115"/>
    </source>
</evidence>
<accession>A0A6S7AXD3</accession>
<dbReference type="PANTHER" id="PTHR30093">
    <property type="entry name" value="GENERAL SECRETION PATHWAY PROTEIN G"/>
    <property type="match status" value="1"/>
</dbReference>